<dbReference type="GO" id="GO:0016779">
    <property type="term" value="F:nucleotidyltransferase activity"/>
    <property type="evidence" value="ECO:0007669"/>
    <property type="project" value="UniProtKB-KW"/>
</dbReference>
<evidence type="ECO:0000256" key="10">
    <source>
        <dbReference type="ARBA" id="ARBA00022884"/>
    </source>
</evidence>
<dbReference type="AlphaFoldDB" id="A0A1F6NI06"/>
<protein>
    <recommendedName>
        <fullName evidence="17">HD domain-containing protein</fullName>
    </recommendedName>
</protein>
<dbReference type="Pfam" id="PF01966">
    <property type="entry name" value="HD"/>
    <property type="match status" value="1"/>
</dbReference>
<evidence type="ECO:0000256" key="5">
    <source>
        <dbReference type="ARBA" id="ARBA00022723"/>
    </source>
</evidence>
<keyword evidence="3" id="KW-0819">tRNA processing</keyword>
<sequence length="490" mass="55826">MTEKKILQLIYKVSKASKIDVYIVGGYVRDQILNKKGVNRAPQPYTTRVHGKGYTAGDMDFVVLGSGLEFAKLFDKEMSDSGGSLVEFPDFDTARYVLEGYEIEFAGARSEKYDEKSRKPAVKPATLEQDLSRRDFTINAMARKVEARGLGKIVDPYGGQKDIKKKVLKTPLDPDITFFDDPLRMMRAARFASQLGFSIDKGVLEAIVRNGKRLKIISAERIKEELFKLLATEKPSVGLWILYGTRLLDQFLPEVSDLSGVEEVKGYSHKDNLSHSFAVVDNIAQWSDKTLLRFAGLLHDIAKTQTKKFVRGRGWTFDMHEHLGKKMVYDISKRLKLSKDEGKYVGKLVRWHLQPIALMDEGITDSPVRRLVVNLQEDLDDLLILCRGDITTGNQDKKVKRLKNYDKLEKRIAEVLEKDKLRAFQSPVRGEEIMELCGLKPGPTVGKIKEEIERAILDGEIPNDYEKAKKYFEKIKPKFLAEAEDWEKKL</sequence>
<dbReference type="GO" id="GO:0042245">
    <property type="term" value="P:RNA repair"/>
    <property type="evidence" value="ECO:0007669"/>
    <property type="project" value="UniProtKB-KW"/>
</dbReference>
<evidence type="ECO:0000259" key="13">
    <source>
        <dbReference type="Pfam" id="PF01966"/>
    </source>
</evidence>
<keyword evidence="4" id="KW-0548">Nucleotidyltransferase</keyword>
<comment type="caution">
    <text evidence="15">The sequence shown here is derived from an EMBL/GenBank/DDBJ whole genome shotgun (WGS) entry which is preliminary data.</text>
</comment>
<dbReference type="GO" id="GO:0005524">
    <property type="term" value="F:ATP binding"/>
    <property type="evidence" value="ECO:0007669"/>
    <property type="project" value="UniProtKB-KW"/>
</dbReference>
<feature type="domain" description="Poly A polymerase head" evidence="12">
    <location>
        <begin position="21"/>
        <end position="168"/>
    </location>
</feature>
<dbReference type="InterPro" id="IPR032828">
    <property type="entry name" value="PolyA_RNA-bd"/>
</dbReference>
<dbReference type="Gene3D" id="1.10.246.80">
    <property type="match status" value="1"/>
</dbReference>
<dbReference type="CDD" id="cd05398">
    <property type="entry name" value="NT_ClassII-CCAase"/>
    <property type="match status" value="1"/>
</dbReference>
<dbReference type="PANTHER" id="PTHR47545:SF1">
    <property type="entry name" value="MULTIFUNCTIONAL CCA PROTEIN"/>
    <property type="match status" value="1"/>
</dbReference>
<dbReference type="InterPro" id="IPR043519">
    <property type="entry name" value="NT_sf"/>
</dbReference>
<evidence type="ECO:0000256" key="4">
    <source>
        <dbReference type="ARBA" id="ARBA00022695"/>
    </source>
</evidence>
<keyword evidence="10 11" id="KW-0694">RNA-binding</keyword>
<keyword evidence="9" id="KW-0460">Magnesium</keyword>
<dbReference type="GO" id="GO:0008033">
    <property type="term" value="P:tRNA processing"/>
    <property type="evidence" value="ECO:0007669"/>
    <property type="project" value="UniProtKB-KW"/>
</dbReference>
<evidence type="ECO:0000256" key="2">
    <source>
        <dbReference type="ARBA" id="ARBA00022679"/>
    </source>
</evidence>
<dbReference type="STRING" id="1798697.A2373_00265"/>
<evidence type="ECO:0000256" key="9">
    <source>
        <dbReference type="ARBA" id="ARBA00022842"/>
    </source>
</evidence>
<evidence type="ECO:0000259" key="12">
    <source>
        <dbReference type="Pfam" id="PF01743"/>
    </source>
</evidence>
<dbReference type="InterPro" id="IPR050124">
    <property type="entry name" value="tRNA_CCA-adding_enzyme"/>
</dbReference>
<dbReference type="GO" id="GO:0003723">
    <property type="term" value="F:RNA binding"/>
    <property type="evidence" value="ECO:0007669"/>
    <property type="project" value="UniProtKB-KW"/>
</dbReference>
<keyword evidence="2 11" id="KW-0808">Transferase</keyword>
<dbReference type="InterPro" id="IPR002646">
    <property type="entry name" value="PolA_pol_head_dom"/>
</dbReference>
<dbReference type="InterPro" id="IPR003607">
    <property type="entry name" value="HD/PDEase_dom"/>
</dbReference>
<name>A0A1F6NI06_9BACT</name>
<dbReference type="Pfam" id="PF01743">
    <property type="entry name" value="PolyA_pol"/>
    <property type="match status" value="1"/>
</dbReference>
<evidence type="ECO:0000256" key="8">
    <source>
        <dbReference type="ARBA" id="ARBA00022840"/>
    </source>
</evidence>
<dbReference type="SUPFAM" id="SSF81891">
    <property type="entry name" value="Poly A polymerase C-terminal region-like"/>
    <property type="match status" value="1"/>
</dbReference>
<dbReference type="InterPro" id="IPR006674">
    <property type="entry name" value="HD_domain"/>
</dbReference>
<evidence type="ECO:0000259" key="14">
    <source>
        <dbReference type="Pfam" id="PF12627"/>
    </source>
</evidence>
<feature type="domain" description="HD" evidence="13">
    <location>
        <begin position="273"/>
        <end position="357"/>
    </location>
</feature>
<dbReference type="CDD" id="cd00077">
    <property type="entry name" value="HDc"/>
    <property type="match status" value="1"/>
</dbReference>
<keyword evidence="5" id="KW-0479">Metal-binding</keyword>
<dbReference type="SUPFAM" id="SSF81301">
    <property type="entry name" value="Nucleotidyltransferase"/>
    <property type="match status" value="1"/>
</dbReference>
<evidence type="ECO:0000313" key="16">
    <source>
        <dbReference type="Proteomes" id="UP000176300"/>
    </source>
</evidence>
<evidence type="ECO:0000256" key="3">
    <source>
        <dbReference type="ARBA" id="ARBA00022694"/>
    </source>
</evidence>
<evidence type="ECO:0000256" key="7">
    <source>
        <dbReference type="ARBA" id="ARBA00022800"/>
    </source>
</evidence>
<evidence type="ECO:0000313" key="15">
    <source>
        <dbReference type="EMBL" id="OGH83393.1"/>
    </source>
</evidence>
<evidence type="ECO:0008006" key="17">
    <source>
        <dbReference type="Google" id="ProtNLM"/>
    </source>
</evidence>
<feature type="domain" description="tRNA nucleotidyltransferase/poly(A) polymerase RNA and SrmB- binding" evidence="14">
    <location>
        <begin position="196"/>
        <end position="256"/>
    </location>
</feature>
<dbReference type="Gene3D" id="1.10.3090.10">
    <property type="entry name" value="cca-adding enzyme, domain 2"/>
    <property type="match status" value="1"/>
</dbReference>
<organism evidence="15 16">
    <name type="scientific">Candidatus Magasanikbacteria bacterium RIFOXYB1_FULL_40_15</name>
    <dbReference type="NCBI Taxonomy" id="1798697"/>
    <lineage>
        <taxon>Bacteria</taxon>
        <taxon>Candidatus Magasanikiibacteriota</taxon>
    </lineage>
</organism>
<keyword evidence="8" id="KW-0067">ATP-binding</keyword>
<accession>A0A1F6NI06</accession>
<dbReference type="EMBL" id="MFQS01000014">
    <property type="protein sequence ID" value="OGH83393.1"/>
    <property type="molecule type" value="Genomic_DNA"/>
</dbReference>
<keyword evidence="7" id="KW-0692">RNA repair</keyword>
<dbReference type="Gene3D" id="3.30.460.10">
    <property type="entry name" value="Beta Polymerase, domain 2"/>
    <property type="match status" value="1"/>
</dbReference>
<comment type="cofactor">
    <cofactor evidence="1">
        <name>Mg(2+)</name>
        <dbReference type="ChEBI" id="CHEBI:18420"/>
    </cofactor>
</comment>
<keyword evidence="6" id="KW-0547">Nucleotide-binding</keyword>
<dbReference type="PANTHER" id="PTHR47545">
    <property type="entry name" value="MULTIFUNCTIONAL CCA PROTEIN"/>
    <property type="match status" value="1"/>
</dbReference>
<evidence type="ECO:0000256" key="6">
    <source>
        <dbReference type="ARBA" id="ARBA00022741"/>
    </source>
</evidence>
<dbReference type="GO" id="GO:0046872">
    <property type="term" value="F:metal ion binding"/>
    <property type="evidence" value="ECO:0007669"/>
    <property type="project" value="UniProtKB-KW"/>
</dbReference>
<proteinExistence type="inferred from homology"/>
<evidence type="ECO:0000256" key="1">
    <source>
        <dbReference type="ARBA" id="ARBA00001946"/>
    </source>
</evidence>
<gene>
    <name evidence="15" type="ORF">A2373_00265</name>
</gene>
<comment type="similarity">
    <text evidence="11">Belongs to the tRNA nucleotidyltransferase/poly(A) polymerase family.</text>
</comment>
<reference evidence="15 16" key="1">
    <citation type="journal article" date="2016" name="Nat. Commun.">
        <title>Thousands of microbial genomes shed light on interconnected biogeochemical processes in an aquifer system.</title>
        <authorList>
            <person name="Anantharaman K."/>
            <person name="Brown C.T."/>
            <person name="Hug L.A."/>
            <person name="Sharon I."/>
            <person name="Castelle C.J."/>
            <person name="Probst A.J."/>
            <person name="Thomas B.C."/>
            <person name="Singh A."/>
            <person name="Wilkins M.J."/>
            <person name="Karaoz U."/>
            <person name="Brodie E.L."/>
            <person name="Williams K.H."/>
            <person name="Hubbard S.S."/>
            <person name="Banfield J.F."/>
        </authorList>
    </citation>
    <scope>NUCLEOTIDE SEQUENCE [LARGE SCALE GENOMIC DNA]</scope>
</reference>
<dbReference type="Proteomes" id="UP000176300">
    <property type="component" value="Unassembled WGS sequence"/>
</dbReference>
<evidence type="ECO:0000256" key="11">
    <source>
        <dbReference type="RuleBase" id="RU003953"/>
    </source>
</evidence>
<dbReference type="Pfam" id="PF12627">
    <property type="entry name" value="PolyA_pol_RNAbd"/>
    <property type="match status" value="1"/>
</dbReference>